<protein>
    <submittedName>
        <fullName evidence="1">Uncharacterized protein</fullName>
    </submittedName>
</protein>
<evidence type="ECO:0000313" key="2">
    <source>
        <dbReference type="Proteomes" id="UP001518989"/>
    </source>
</evidence>
<accession>A0ABS3KZX0</accession>
<gene>
    <name evidence="1" type="ORF">IAI61_22805</name>
</gene>
<reference evidence="1 2" key="1">
    <citation type="submission" date="2020-09" db="EMBL/GenBank/DDBJ databases">
        <title>Roseomonas.</title>
        <authorList>
            <person name="Zhu W."/>
        </authorList>
    </citation>
    <scope>NUCLEOTIDE SEQUENCE [LARGE SCALE GENOMIC DNA]</scope>
    <source>
        <strain evidence="1 2">573</strain>
    </source>
</reference>
<dbReference type="RefSeq" id="WP_207420047.1">
    <property type="nucleotide sequence ID" value="NZ_CP061180.1"/>
</dbReference>
<dbReference type="Proteomes" id="UP001518989">
    <property type="component" value="Unassembled WGS sequence"/>
</dbReference>
<organism evidence="1 2">
    <name type="scientific">Roseomonas haemaphysalidis</name>
    <dbReference type="NCBI Taxonomy" id="2768162"/>
    <lineage>
        <taxon>Bacteria</taxon>
        <taxon>Pseudomonadati</taxon>
        <taxon>Pseudomonadota</taxon>
        <taxon>Alphaproteobacteria</taxon>
        <taxon>Acetobacterales</taxon>
        <taxon>Roseomonadaceae</taxon>
        <taxon>Roseomonas</taxon>
    </lineage>
</organism>
<keyword evidence="2" id="KW-1185">Reference proteome</keyword>
<name>A0ABS3KZX0_9PROT</name>
<comment type="caution">
    <text evidence="1">The sequence shown here is derived from an EMBL/GenBank/DDBJ whole genome shotgun (WGS) entry which is preliminary data.</text>
</comment>
<proteinExistence type="predicted"/>
<dbReference type="EMBL" id="JACTNG010000024">
    <property type="protein sequence ID" value="MBO1081861.1"/>
    <property type="molecule type" value="Genomic_DNA"/>
</dbReference>
<evidence type="ECO:0000313" key="1">
    <source>
        <dbReference type="EMBL" id="MBO1081861.1"/>
    </source>
</evidence>
<sequence length="84" mass="9417">MSRPDLTELQSSVHAALLTAIRDELGESVLDRHRLLECYTSLKRSLSEAPSPNDAVISDMGYRAMLAAELETVFMQLYDKARDC</sequence>